<proteinExistence type="predicted"/>
<dbReference type="AlphaFoldDB" id="A0A6G3Y0Q9"/>
<organism evidence="1">
    <name type="scientific">Streptomyces sp. SID7499</name>
    <dbReference type="NCBI Taxonomy" id="2706086"/>
    <lineage>
        <taxon>Bacteria</taxon>
        <taxon>Bacillati</taxon>
        <taxon>Actinomycetota</taxon>
        <taxon>Actinomycetes</taxon>
        <taxon>Kitasatosporales</taxon>
        <taxon>Streptomycetaceae</taxon>
        <taxon>Streptomyces</taxon>
    </lineage>
</organism>
<dbReference type="EMBL" id="JAAGMN010010449">
    <property type="protein sequence ID" value="NEE23665.1"/>
    <property type="molecule type" value="Genomic_DNA"/>
</dbReference>
<feature type="non-terminal residue" evidence="1">
    <location>
        <position position="206"/>
    </location>
</feature>
<name>A0A6G3Y0Q9_9ACTN</name>
<protein>
    <submittedName>
        <fullName evidence="1">Uncharacterized protein</fullName>
    </submittedName>
</protein>
<evidence type="ECO:0000313" key="1">
    <source>
        <dbReference type="EMBL" id="NEE23665.1"/>
    </source>
</evidence>
<gene>
    <name evidence="1" type="ORF">G3M58_96590</name>
</gene>
<reference evidence="1" key="1">
    <citation type="submission" date="2020-01" db="EMBL/GenBank/DDBJ databases">
        <title>Insect and environment-associated Actinomycetes.</title>
        <authorList>
            <person name="Currrie C."/>
            <person name="Chevrette M."/>
            <person name="Carlson C."/>
            <person name="Stubbendieck R."/>
            <person name="Wendt-Pienkowski E."/>
        </authorList>
    </citation>
    <scope>NUCLEOTIDE SEQUENCE</scope>
    <source>
        <strain evidence="1">SID7499</strain>
    </source>
</reference>
<sequence length="206" mass="21449">VPERPLPVDLRVPSCLRGEGCFRADLEEGQRIRAADLHAVLVFSQSCGAVSAGVSPYPEAVGIGGGFLEGTAVAVIGGMGSHNAEPGAEQLLDRGLRAGLPLGEIVTEMNSGQDGARGGLAMFGLAGDPGLVLRYTGGPPGPEPTATTSSALERLHYLHDSVIPGCERLAWLEVDVDEEPLRAARARVRALAEEPDRPGLGEDVRV</sequence>
<comment type="caution">
    <text evidence="1">The sequence shown here is derived from an EMBL/GenBank/DDBJ whole genome shotgun (WGS) entry which is preliminary data.</text>
</comment>
<feature type="non-terminal residue" evidence="1">
    <location>
        <position position="1"/>
    </location>
</feature>
<accession>A0A6G3Y0Q9</accession>